<evidence type="ECO:0000256" key="1">
    <source>
        <dbReference type="SAM" id="MobiDB-lite"/>
    </source>
</evidence>
<reference evidence="2 4" key="1">
    <citation type="submission" date="2008-03" db="EMBL/GenBank/DDBJ databases">
        <title>Annotation of Ixodes scapularis.</title>
        <authorList>
            <consortium name="Ixodes scapularis Genome Project Consortium"/>
            <person name="Caler E."/>
            <person name="Hannick L.I."/>
            <person name="Bidwell S."/>
            <person name="Joardar V."/>
            <person name="Thiagarajan M."/>
            <person name="Amedeo P."/>
            <person name="Galinsky K.J."/>
            <person name="Schobel S."/>
            <person name="Inman J."/>
            <person name="Hostetler J."/>
            <person name="Miller J."/>
            <person name="Hammond M."/>
            <person name="Megy K."/>
            <person name="Lawson D."/>
            <person name="Kodira C."/>
            <person name="Sutton G."/>
            <person name="Meyer J."/>
            <person name="Hill C.A."/>
            <person name="Birren B."/>
            <person name="Nene V."/>
            <person name="Collins F."/>
            <person name="Alarcon-Chaidez F."/>
            <person name="Wikel S."/>
            <person name="Strausberg R."/>
        </authorList>
    </citation>
    <scope>NUCLEOTIDE SEQUENCE [LARGE SCALE GENOMIC DNA]</scope>
    <source>
        <strain evidence="4">Wikel</strain>
        <strain evidence="2">Wikel colony</strain>
    </source>
</reference>
<dbReference type="Proteomes" id="UP000001555">
    <property type="component" value="Unassembled WGS sequence"/>
</dbReference>
<dbReference type="VEuPathDB" id="VectorBase:ISCI012007"/>
<dbReference type="AlphaFoldDB" id="B7QFU9"/>
<feature type="region of interest" description="Disordered" evidence="1">
    <location>
        <begin position="112"/>
        <end position="195"/>
    </location>
</feature>
<dbReference type="PaxDb" id="6945-B7QFU9"/>
<protein>
    <submittedName>
        <fullName evidence="2 3">Uncharacterized protein</fullName>
    </submittedName>
</protein>
<keyword evidence="4" id="KW-1185">Reference proteome</keyword>
<dbReference type="EMBL" id="ABJB010130036">
    <property type="status" value="NOT_ANNOTATED_CDS"/>
    <property type="molecule type" value="Genomic_DNA"/>
</dbReference>
<organism>
    <name type="scientific">Ixodes scapularis</name>
    <name type="common">Black-legged tick</name>
    <name type="synonym">Deer tick</name>
    <dbReference type="NCBI Taxonomy" id="6945"/>
    <lineage>
        <taxon>Eukaryota</taxon>
        <taxon>Metazoa</taxon>
        <taxon>Ecdysozoa</taxon>
        <taxon>Arthropoda</taxon>
        <taxon>Chelicerata</taxon>
        <taxon>Arachnida</taxon>
        <taxon>Acari</taxon>
        <taxon>Parasitiformes</taxon>
        <taxon>Ixodida</taxon>
        <taxon>Ixodoidea</taxon>
        <taxon>Ixodidae</taxon>
        <taxon>Ixodinae</taxon>
        <taxon>Ixodes</taxon>
    </lineage>
</organism>
<dbReference type="EMBL" id="ABJB010723480">
    <property type="status" value="NOT_ANNOTATED_CDS"/>
    <property type="molecule type" value="Genomic_DNA"/>
</dbReference>
<reference evidence="3" key="2">
    <citation type="submission" date="2020-05" db="UniProtKB">
        <authorList>
            <consortium name="EnsemblMetazoa"/>
        </authorList>
    </citation>
    <scope>IDENTIFICATION</scope>
    <source>
        <strain evidence="3">wikel</strain>
    </source>
</reference>
<evidence type="ECO:0000313" key="4">
    <source>
        <dbReference type="Proteomes" id="UP000001555"/>
    </source>
</evidence>
<name>B7QFU9_IXOSC</name>
<dbReference type="EMBL" id="ABJB010890867">
    <property type="status" value="NOT_ANNOTATED_CDS"/>
    <property type="molecule type" value="Genomic_DNA"/>
</dbReference>
<dbReference type="EMBL" id="DS928153">
    <property type="protein sequence ID" value="EEC17721.1"/>
    <property type="molecule type" value="Genomic_DNA"/>
</dbReference>
<dbReference type="EMBL" id="ABJB010851316">
    <property type="status" value="NOT_ANNOTATED_CDS"/>
    <property type="molecule type" value="Genomic_DNA"/>
</dbReference>
<dbReference type="HOGENOM" id="CLU_1152845_0_0_1"/>
<accession>B7QFU9</accession>
<dbReference type="STRING" id="6945.B7QFU9"/>
<dbReference type="EMBL" id="ABJB010733107">
    <property type="status" value="NOT_ANNOTATED_CDS"/>
    <property type="molecule type" value="Genomic_DNA"/>
</dbReference>
<dbReference type="EMBL" id="ABJB010752512">
    <property type="status" value="NOT_ANNOTATED_CDS"/>
    <property type="molecule type" value="Genomic_DNA"/>
</dbReference>
<dbReference type="InParanoid" id="B7QFU9"/>
<feature type="compositionally biased region" description="Basic and acidic residues" evidence="1">
    <location>
        <begin position="128"/>
        <end position="162"/>
    </location>
</feature>
<sequence>MGISEGVHELLQVLNRHPPFGSQVLQAARSLPKYRLQIDQEGSPSNDVATVQLSVEVGCLGESVAEPGSGRLSLAPAYLLVGDADDRLLLHQCISSDGVSLPGPATAAACKVEPPGGAPWSLQDGSEAAEKPKITRDLERPRGLQRDLVLDRQTRDNVDMRPSDPGPRRTPQAHPPVAGPHDAVSSARFTEGASAAKRPCLAVAQGRSDVRPWQQVPDFEAVSAALRSRYFPRRSCQPSGP</sequence>
<dbReference type="EnsemblMetazoa" id="ISCW012007-RA">
    <property type="protein sequence ID" value="ISCW012007-PA"/>
    <property type="gene ID" value="ISCW012007"/>
</dbReference>
<evidence type="ECO:0000313" key="3">
    <source>
        <dbReference type="EnsemblMetazoa" id="ISCW012007-PA"/>
    </source>
</evidence>
<gene>
    <name evidence="2" type="ORF">IscW_ISCW012007</name>
</gene>
<proteinExistence type="predicted"/>
<evidence type="ECO:0000313" key="2">
    <source>
        <dbReference type="EMBL" id="EEC17721.1"/>
    </source>
</evidence>
<dbReference type="VEuPathDB" id="VectorBase:ISCW012007"/>